<evidence type="ECO:0000313" key="6">
    <source>
        <dbReference type="Proteomes" id="UP000250043"/>
    </source>
</evidence>
<dbReference type="GO" id="GO:0003676">
    <property type="term" value="F:nucleic acid binding"/>
    <property type="evidence" value="ECO:0007669"/>
    <property type="project" value="InterPro"/>
</dbReference>
<dbReference type="GO" id="GO:0006397">
    <property type="term" value="P:mRNA processing"/>
    <property type="evidence" value="ECO:0007669"/>
    <property type="project" value="UniProtKB-KW"/>
</dbReference>
<dbReference type="Gene3D" id="4.10.60.10">
    <property type="entry name" value="Zinc finger, CCHC-type"/>
    <property type="match status" value="1"/>
</dbReference>
<dbReference type="InterPro" id="IPR036875">
    <property type="entry name" value="Znf_CCHC_sf"/>
</dbReference>
<dbReference type="PANTHER" id="PTHR15503:SF22">
    <property type="entry name" value="TRANSPOSON TY3-I GAG POLYPROTEIN"/>
    <property type="match status" value="1"/>
</dbReference>
<protein>
    <recommendedName>
        <fullName evidence="4">CCHC-type domain-containing protein</fullName>
    </recommendedName>
</protein>
<feature type="non-terminal residue" evidence="5">
    <location>
        <position position="843"/>
    </location>
</feature>
<dbReference type="Pfam" id="PF00098">
    <property type="entry name" value="zf-CCHC"/>
    <property type="match status" value="1"/>
</dbReference>
<dbReference type="InterPro" id="IPR021109">
    <property type="entry name" value="Peptidase_aspartic_dom_sf"/>
</dbReference>
<sequence>YDGKADIQAFHKFMRQSKEYLSGYQLEEARYASTLSNFLTGKAYRFFSIAISGNPEAWTLKRFFIELFNYCFPADFRQRMRNKLQASSQEGRTVREFAHELEGLFMMVGGLTDEQKVNKLWYGLKPSLQQGLWAKELSPDSSEWGEVLHAAEVLEIALRAGEQPVRQRSTAESSSSSRGGAGARSSSSRDQRAANGPQSERPDRSRRPARVPKPPRSGNGGNNRTSRSSGSSRSAPRRQLSEKEREEYIAAGKCFICGNVGHFTRNCPQASSVRSRDNRAPGVTFHSVEPDFSGVEQLRSLAESTVEAPQLDLHCMELEGMTHAPEGSDGEKVDISHCPGDEGGPSEVAGESVPESLTEDQVVVEVRPLELPATNREGRAATGMWDVYASHATRVLTKHGPYIPGVPYESEDDWGISITRISETEYVISHWLLYQEVDVYLEAPLLQEEHFDLLGWYRDQVRDILGACRYENEIHMPLGDALLSEAALLLNQEIPYPARVCGEVDGPPRFTCKRQRRNVRVSDRYLGTCLEVPVGLLARSRFDLPNYYARNVRKLAMGLSDADEPLEGVMTLPFPEYDGMSSIRVELNAVNSPAHPSLPMLQRNAASPRDFKRLVPEPVVVVVQVNGHPARTLLDTGSLSDFISAKLVHQIGAKPFELEKPLPVHLAVQGSRAKINLGCKAEVRYQMIKESRYFDVINLLNYDLILGTPFLFQHQIFIGFNPAKVVVGSANAQPMEGKSIRVLESRAADMFGDRLDEARRYLQEYAAPICKEAQDSPLPPLREINHTIPLKDESKIYTWRPSKCPDALRAAWIEKRDAYLKSGRWRMTNARNTAPMLLLRKPG</sequence>
<dbReference type="Gene3D" id="2.40.70.10">
    <property type="entry name" value="Acid Proteases"/>
    <property type="match status" value="1"/>
</dbReference>
<dbReference type="PANTHER" id="PTHR15503">
    <property type="entry name" value="LDOC1 RELATED"/>
    <property type="match status" value="1"/>
</dbReference>
<gene>
    <name evidence="5" type="ORF">OBBRIDRAFT_698559</name>
</gene>
<keyword evidence="2" id="KW-0862">Zinc</keyword>
<keyword evidence="6" id="KW-1185">Reference proteome</keyword>
<accession>A0A8E2AG31</accession>
<dbReference type="CDD" id="cd00303">
    <property type="entry name" value="retropepsin_like"/>
    <property type="match status" value="1"/>
</dbReference>
<evidence type="ECO:0000256" key="3">
    <source>
        <dbReference type="SAM" id="MobiDB-lite"/>
    </source>
</evidence>
<dbReference type="EMBL" id="KV722801">
    <property type="protein sequence ID" value="OCH83823.1"/>
    <property type="molecule type" value="Genomic_DNA"/>
</dbReference>
<dbReference type="SUPFAM" id="SSF50630">
    <property type="entry name" value="Acid proteases"/>
    <property type="match status" value="1"/>
</dbReference>
<feature type="domain" description="CCHC-type" evidence="4">
    <location>
        <begin position="253"/>
        <end position="269"/>
    </location>
</feature>
<dbReference type="InterPro" id="IPR032567">
    <property type="entry name" value="RTL1-rel"/>
</dbReference>
<feature type="compositionally biased region" description="Low complexity" evidence="3">
    <location>
        <begin position="168"/>
        <end position="186"/>
    </location>
</feature>
<feature type="region of interest" description="Disordered" evidence="3">
    <location>
        <begin position="163"/>
        <end position="244"/>
    </location>
</feature>
<dbReference type="PROSITE" id="PS50158">
    <property type="entry name" value="ZF_CCHC"/>
    <property type="match status" value="1"/>
</dbReference>
<keyword evidence="2" id="KW-0863">Zinc-finger</keyword>
<dbReference type="OrthoDB" id="1750432at2759"/>
<keyword evidence="2" id="KW-0479">Metal-binding</keyword>
<keyword evidence="1" id="KW-0507">mRNA processing</keyword>
<dbReference type="GO" id="GO:0008270">
    <property type="term" value="F:zinc ion binding"/>
    <property type="evidence" value="ECO:0007669"/>
    <property type="project" value="UniProtKB-KW"/>
</dbReference>
<feature type="non-terminal residue" evidence="5">
    <location>
        <position position="1"/>
    </location>
</feature>
<proteinExistence type="predicted"/>
<evidence type="ECO:0000256" key="1">
    <source>
        <dbReference type="ARBA" id="ARBA00022664"/>
    </source>
</evidence>
<organism evidence="5 6">
    <name type="scientific">Obba rivulosa</name>
    <dbReference type="NCBI Taxonomy" id="1052685"/>
    <lineage>
        <taxon>Eukaryota</taxon>
        <taxon>Fungi</taxon>
        <taxon>Dikarya</taxon>
        <taxon>Basidiomycota</taxon>
        <taxon>Agaricomycotina</taxon>
        <taxon>Agaricomycetes</taxon>
        <taxon>Polyporales</taxon>
        <taxon>Gelatoporiaceae</taxon>
        <taxon>Obba</taxon>
    </lineage>
</organism>
<evidence type="ECO:0000259" key="4">
    <source>
        <dbReference type="PROSITE" id="PS50158"/>
    </source>
</evidence>
<evidence type="ECO:0000256" key="2">
    <source>
        <dbReference type="PROSITE-ProRule" id="PRU00047"/>
    </source>
</evidence>
<dbReference type="Pfam" id="PF08284">
    <property type="entry name" value="RVP_2"/>
    <property type="match status" value="1"/>
</dbReference>
<dbReference type="SMART" id="SM00343">
    <property type="entry name" value="ZnF_C2HC"/>
    <property type="match status" value="1"/>
</dbReference>
<feature type="region of interest" description="Disordered" evidence="3">
    <location>
        <begin position="321"/>
        <end position="356"/>
    </location>
</feature>
<feature type="compositionally biased region" description="Low complexity" evidence="3">
    <location>
        <begin position="222"/>
        <end position="234"/>
    </location>
</feature>
<dbReference type="Proteomes" id="UP000250043">
    <property type="component" value="Unassembled WGS sequence"/>
</dbReference>
<dbReference type="AlphaFoldDB" id="A0A8E2AG31"/>
<reference evidence="5 6" key="1">
    <citation type="submission" date="2016-07" db="EMBL/GenBank/DDBJ databases">
        <title>Draft genome of the white-rot fungus Obba rivulosa 3A-2.</title>
        <authorList>
            <consortium name="DOE Joint Genome Institute"/>
            <person name="Miettinen O."/>
            <person name="Riley R."/>
            <person name="Acob R."/>
            <person name="Barry K."/>
            <person name="Cullen D."/>
            <person name="De Vries R."/>
            <person name="Hainaut M."/>
            <person name="Hatakka A."/>
            <person name="Henrissat B."/>
            <person name="Hilden K."/>
            <person name="Kuo R."/>
            <person name="Labutti K."/>
            <person name="Lipzen A."/>
            <person name="Makela M.R."/>
            <person name="Sandor L."/>
            <person name="Spatafora J.W."/>
            <person name="Grigoriev I.V."/>
            <person name="Hibbett D.S."/>
        </authorList>
    </citation>
    <scope>NUCLEOTIDE SEQUENCE [LARGE SCALE GENOMIC DNA]</scope>
    <source>
        <strain evidence="5 6">3A-2</strain>
    </source>
</reference>
<name>A0A8E2AG31_9APHY</name>
<dbReference type="SUPFAM" id="SSF57756">
    <property type="entry name" value="Retrovirus zinc finger-like domains"/>
    <property type="match status" value="1"/>
</dbReference>
<evidence type="ECO:0000313" key="5">
    <source>
        <dbReference type="EMBL" id="OCH83823.1"/>
    </source>
</evidence>
<dbReference type="InterPro" id="IPR001878">
    <property type="entry name" value="Znf_CCHC"/>
</dbReference>